<evidence type="ECO:0000313" key="1">
    <source>
        <dbReference type="EMBL" id="MBR8535051.1"/>
    </source>
</evidence>
<dbReference type="Proteomes" id="UP000679220">
    <property type="component" value="Unassembled WGS sequence"/>
</dbReference>
<dbReference type="EMBL" id="JAGTAR010000006">
    <property type="protein sequence ID" value="MBR8535051.1"/>
    <property type="molecule type" value="Genomic_DNA"/>
</dbReference>
<reference evidence="1" key="1">
    <citation type="journal article" date="2018" name="Int. J. Syst. Evol. Microbiol.">
        <title>Carboxylicivirga sediminis sp. nov., isolated from coastal sediment.</title>
        <authorList>
            <person name="Wang F.Q."/>
            <person name="Ren L.H."/>
            <person name="Zou R.J."/>
            <person name="Sun Y.Z."/>
            <person name="Liu X.J."/>
            <person name="Jiang F."/>
            <person name="Liu L.J."/>
        </authorList>
    </citation>
    <scope>NUCLEOTIDE SEQUENCE</scope>
    <source>
        <strain evidence="1">JR1</strain>
    </source>
</reference>
<evidence type="ECO:0000313" key="2">
    <source>
        <dbReference type="Proteomes" id="UP000679220"/>
    </source>
</evidence>
<dbReference type="AlphaFoldDB" id="A0A941IVC3"/>
<organism evidence="1 2">
    <name type="scientific">Carboxylicivirga sediminis</name>
    <dbReference type="NCBI Taxonomy" id="2006564"/>
    <lineage>
        <taxon>Bacteria</taxon>
        <taxon>Pseudomonadati</taxon>
        <taxon>Bacteroidota</taxon>
        <taxon>Bacteroidia</taxon>
        <taxon>Marinilabiliales</taxon>
        <taxon>Marinilabiliaceae</taxon>
        <taxon>Carboxylicivirga</taxon>
    </lineage>
</organism>
<comment type="caution">
    <text evidence="1">The sequence shown here is derived from an EMBL/GenBank/DDBJ whole genome shotgun (WGS) entry which is preliminary data.</text>
</comment>
<reference evidence="1" key="2">
    <citation type="submission" date="2021-04" db="EMBL/GenBank/DDBJ databases">
        <authorList>
            <person name="Zhang T."/>
            <person name="Zhang Y."/>
            <person name="Lu D."/>
            <person name="Zuo D."/>
            <person name="Du Z."/>
        </authorList>
    </citation>
    <scope>NUCLEOTIDE SEQUENCE</scope>
    <source>
        <strain evidence="1">JR1</strain>
    </source>
</reference>
<protein>
    <submittedName>
        <fullName evidence="1">Uncharacterized protein</fullName>
    </submittedName>
</protein>
<name>A0A941IVC3_9BACT</name>
<dbReference type="RefSeq" id="WP_212188957.1">
    <property type="nucleotide sequence ID" value="NZ_JAGTAR010000006.1"/>
</dbReference>
<keyword evidence="2" id="KW-1185">Reference proteome</keyword>
<gene>
    <name evidence="1" type="ORF">KDU71_05735</name>
</gene>
<sequence>MEQIALVNLIRNNAPHLLIPEKRNKANSSLPMLTQLFSNNDYPFKNGQQLHTKGSIVWTDYAIYFWQLTLYLLKTHSNISFVDLLKTCFSNDSYQPDWQAIAPLIATNGTQSPIVETDELDRWYDEISLTHLSPHSYHQLYQWFGIDLKEIGYQAFDYFMIHRDGSNAWQKAIQHYLRNINNLPNKTASAIFDDYLKALLTKH</sequence>
<proteinExistence type="predicted"/>
<accession>A0A941IVC3</accession>